<organism evidence="6">
    <name type="scientific">Oppiella nova</name>
    <dbReference type="NCBI Taxonomy" id="334625"/>
    <lineage>
        <taxon>Eukaryota</taxon>
        <taxon>Metazoa</taxon>
        <taxon>Ecdysozoa</taxon>
        <taxon>Arthropoda</taxon>
        <taxon>Chelicerata</taxon>
        <taxon>Arachnida</taxon>
        <taxon>Acari</taxon>
        <taxon>Acariformes</taxon>
        <taxon>Sarcoptiformes</taxon>
        <taxon>Oribatida</taxon>
        <taxon>Brachypylina</taxon>
        <taxon>Oppioidea</taxon>
        <taxon>Oppiidae</taxon>
        <taxon>Oppiella</taxon>
    </lineage>
</organism>
<evidence type="ECO:0000259" key="5">
    <source>
        <dbReference type="PROSITE" id="PS51934"/>
    </source>
</evidence>
<evidence type="ECO:0000313" key="7">
    <source>
        <dbReference type="Proteomes" id="UP000728032"/>
    </source>
</evidence>
<evidence type="ECO:0000256" key="1">
    <source>
        <dbReference type="ARBA" id="ARBA00007824"/>
    </source>
</evidence>
<dbReference type="EMBL" id="OC918392">
    <property type="protein sequence ID" value="CAD7649305.1"/>
    <property type="molecule type" value="Genomic_DNA"/>
</dbReference>
<evidence type="ECO:0000256" key="4">
    <source>
        <dbReference type="ARBA" id="ARBA00023098"/>
    </source>
</evidence>
<protein>
    <recommendedName>
        <fullName evidence="5">LRAT domain-containing protein</fullName>
    </recommendedName>
</protein>
<comment type="similarity">
    <text evidence="1">Belongs to the H-rev107 family.</text>
</comment>
<keyword evidence="4" id="KW-0443">Lipid metabolism</keyword>
<dbReference type="GO" id="GO:0016410">
    <property type="term" value="F:N-acyltransferase activity"/>
    <property type="evidence" value="ECO:0007669"/>
    <property type="project" value="TreeGrafter"/>
</dbReference>
<dbReference type="Gene3D" id="3.90.1720.10">
    <property type="entry name" value="endopeptidase domain like (from Nostoc punctiforme)"/>
    <property type="match status" value="2"/>
</dbReference>
<dbReference type="Proteomes" id="UP000728032">
    <property type="component" value="Unassembled WGS sequence"/>
</dbReference>
<keyword evidence="3" id="KW-0378">Hydrolase</keyword>
<dbReference type="PANTHER" id="PTHR13943:SF77">
    <property type="entry name" value="LRAT DOMAIN-CONTAINING PROTEIN"/>
    <property type="match status" value="1"/>
</dbReference>
<dbReference type="GO" id="GO:0008970">
    <property type="term" value="F:phospholipase A1 activity"/>
    <property type="evidence" value="ECO:0007669"/>
    <property type="project" value="TreeGrafter"/>
</dbReference>
<proteinExistence type="inferred from homology"/>
<dbReference type="GO" id="GO:0070292">
    <property type="term" value="P:N-acylphosphatidylethanolamine metabolic process"/>
    <property type="evidence" value="ECO:0007669"/>
    <property type="project" value="TreeGrafter"/>
</dbReference>
<dbReference type="AlphaFoldDB" id="A0A7R9LWP3"/>
<dbReference type="InterPro" id="IPR007053">
    <property type="entry name" value="LRAT_dom"/>
</dbReference>
<sequence>MKSTIIAVYIVFIGSKLDCNGIEVNAKNNRKEVDKCFDDQRKDTYSFVRSLSHGLMSIETNSAEEKRRVKSALRDVETALLQNLFTVSNISGDSFSNCNELDPQKGDLIEFKRSLYRHWAVFVGSGRVVHLTPEEDGVYRYLNESLVEVAGSDLCRVNNLDNEALVRGLRARDVNSIVESANSVVGQSAEFDTIHCEHLNPQTGDLIEFQRRWYSHWGVYVGSGQVVHLTPTPKGDYRYLNESMVKVADSHLCRVNNLFEEAVNRGLMARDVDSIVESANLLVGRAADFDTIQYNCEHFVTECRYGKGFSAQSDGFNIPIIREVLSFVGHLFFTSS</sequence>
<dbReference type="InterPro" id="IPR051496">
    <property type="entry name" value="H-rev107_PLA/AT"/>
</dbReference>
<evidence type="ECO:0000313" key="6">
    <source>
        <dbReference type="EMBL" id="CAD7649305.1"/>
    </source>
</evidence>
<name>A0A7R9LWP3_9ACAR</name>
<keyword evidence="7" id="KW-1185">Reference proteome</keyword>
<dbReference type="PANTHER" id="PTHR13943">
    <property type="entry name" value="HRAS-LIKE SUPPRESSOR - RELATED"/>
    <property type="match status" value="1"/>
</dbReference>
<dbReference type="Pfam" id="PF04970">
    <property type="entry name" value="LRAT"/>
    <property type="match status" value="2"/>
</dbReference>
<gene>
    <name evidence="6" type="ORF">ONB1V03_LOCUS7218</name>
</gene>
<dbReference type="GO" id="GO:0004623">
    <property type="term" value="F:phospholipase A2 activity"/>
    <property type="evidence" value="ECO:0007669"/>
    <property type="project" value="TreeGrafter"/>
</dbReference>
<dbReference type="GO" id="GO:0005737">
    <property type="term" value="C:cytoplasm"/>
    <property type="evidence" value="ECO:0007669"/>
    <property type="project" value="TreeGrafter"/>
</dbReference>
<dbReference type="PROSITE" id="PS51934">
    <property type="entry name" value="LRAT"/>
    <property type="match status" value="1"/>
</dbReference>
<reference evidence="6" key="1">
    <citation type="submission" date="2020-11" db="EMBL/GenBank/DDBJ databases">
        <authorList>
            <person name="Tran Van P."/>
        </authorList>
    </citation>
    <scope>NUCLEOTIDE SEQUENCE</scope>
</reference>
<dbReference type="EMBL" id="CAJPVJ010003567">
    <property type="protein sequence ID" value="CAG2167721.1"/>
    <property type="molecule type" value="Genomic_DNA"/>
</dbReference>
<keyword evidence="2" id="KW-0808">Transferase</keyword>
<feature type="domain" description="LRAT" evidence="5">
    <location>
        <begin position="206"/>
        <end position="312"/>
    </location>
</feature>
<evidence type="ECO:0000256" key="2">
    <source>
        <dbReference type="ARBA" id="ARBA00022679"/>
    </source>
</evidence>
<accession>A0A7R9LWP3</accession>
<evidence type="ECO:0000256" key="3">
    <source>
        <dbReference type="ARBA" id="ARBA00022801"/>
    </source>
</evidence>
<dbReference type="OrthoDB" id="10051797at2759"/>